<dbReference type="GO" id="GO:0009228">
    <property type="term" value="P:thiamine biosynthetic process"/>
    <property type="evidence" value="ECO:0007669"/>
    <property type="project" value="UniProtKB-KW"/>
</dbReference>
<feature type="region of interest" description="Disordered" evidence="2">
    <location>
        <begin position="308"/>
        <end position="333"/>
    </location>
</feature>
<evidence type="ECO:0000259" key="4">
    <source>
        <dbReference type="Pfam" id="PF02769"/>
    </source>
</evidence>
<dbReference type="EMBL" id="JAAOIV010000001">
    <property type="protein sequence ID" value="NHN54472.1"/>
    <property type="molecule type" value="Genomic_DNA"/>
</dbReference>
<feature type="domain" description="PurM-like N-terminal" evidence="3">
    <location>
        <begin position="31"/>
        <end position="142"/>
    </location>
</feature>
<dbReference type="InterPro" id="IPR016188">
    <property type="entry name" value="PurM-like_N"/>
</dbReference>
<feature type="binding site" evidence="1">
    <location>
        <position position="77"/>
    </location>
    <ligand>
        <name>Mg(2+)</name>
        <dbReference type="ChEBI" id="CHEBI:18420"/>
        <label>4</label>
    </ligand>
</feature>
<dbReference type="GO" id="GO:0000287">
    <property type="term" value="F:magnesium ion binding"/>
    <property type="evidence" value="ECO:0007669"/>
    <property type="project" value="UniProtKB-UniRule"/>
</dbReference>
<dbReference type="Pfam" id="PF00586">
    <property type="entry name" value="AIRS"/>
    <property type="match status" value="1"/>
</dbReference>
<sequence>MTTLAQLSEEQILARILPHFAASSDVLLAPGDDAAVLRASGAVVVTTDSMVRGLDWRDDWSSASDVGRKVVVQNVADIAAMGARCTGLVVALAAAPATEIAWLEELATGIAAAAAEAGTSVVGGDLSSAPAGVVVITLTALGDLGGRAPVLRSGARVGDVVAVCGSLGRSGAGLALYADAADRPEQSAAAAVLREAHRTAGRPPYEAGPAAADAGATAMLDISDGLVRDAGRIAAASGVGIALDRAALEREVDGPIREVFGADGLPFVLTGGEEHSLLATFPPGGVPSAEPSWRAIGEVTAGTGVSLDGIPQTGGGWDHFAQRKSRPEGRLSR</sequence>
<organism evidence="5 6">
    <name type="scientific">Metallococcus carri</name>
    <dbReference type="NCBI Taxonomy" id="1656884"/>
    <lineage>
        <taxon>Bacteria</taxon>
        <taxon>Bacillati</taxon>
        <taxon>Actinomycetota</taxon>
        <taxon>Actinomycetes</taxon>
        <taxon>Micrococcales</taxon>
        <taxon>Dermacoccaceae</taxon>
        <taxon>Metallococcus</taxon>
    </lineage>
</organism>
<dbReference type="Gene3D" id="3.30.1330.10">
    <property type="entry name" value="PurM-like, N-terminal domain"/>
    <property type="match status" value="1"/>
</dbReference>
<dbReference type="InterPro" id="IPR036676">
    <property type="entry name" value="PurM-like_C_sf"/>
</dbReference>
<feature type="domain" description="PurM-like C-terminal" evidence="4">
    <location>
        <begin position="156"/>
        <end position="253"/>
    </location>
</feature>
<feature type="binding site" evidence="1">
    <location>
        <position position="317"/>
    </location>
    <ligand>
        <name>substrate</name>
    </ligand>
</feature>
<dbReference type="InterPro" id="IPR006283">
    <property type="entry name" value="ThiL-like"/>
</dbReference>
<dbReference type="AlphaFoldDB" id="A0A967AXX0"/>
<keyword evidence="1" id="KW-0460">Magnesium</keyword>
<feature type="binding site" evidence="1">
    <location>
        <position position="152"/>
    </location>
    <ligand>
        <name>ATP</name>
        <dbReference type="ChEBI" id="CHEBI:30616"/>
    </ligand>
</feature>
<feature type="binding site" evidence="1">
    <location>
        <position position="273"/>
    </location>
    <ligand>
        <name>substrate</name>
    </ligand>
</feature>
<protein>
    <recommendedName>
        <fullName evidence="1">Thiamine-monophosphate kinase</fullName>
        <shortName evidence="1">TMP kinase</shortName>
        <shortName evidence="1">Thiamine-phosphate kinase</shortName>
        <ecNumber evidence="1">2.7.4.16</ecNumber>
    </recommendedName>
</protein>
<keyword evidence="1 5" id="KW-0418">Kinase</keyword>
<dbReference type="GO" id="GO:0009030">
    <property type="term" value="F:thiamine-phosphate kinase activity"/>
    <property type="evidence" value="ECO:0007669"/>
    <property type="project" value="UniProtKB-UniRule"/>
</dbReference>
<dbReference type="RefSeq" id="WP_166192080.1">
    <property type="nucleotide sequence ID" value="NZ_JAAOIV010000001.1"/>
</dbReference>
<dbReference type="SUPFAM" id="SSF55326">
    <property type="entry name" value="PurM N-terminal domain-like"/>
    <property type="match status" value="1"/>
</dbReference>
<feature type="binding site" evidence="1">
    <location>
        <position position="33"/>
    </location>
    <ligand>
        <name>Mg(2+)</name>
        <dbReference type="ChEBI" id="CHEBI:18420"/>
        <label>3</label>
    </ligand>
</feature>
<dbReference type="PIRSF" id="PIRSF005303">
    <property type="entry name" value="Thiam_monoph_kin"/>
    <property type="match status" value="1"/>
</dbReference>
<feature type="binding site" evidence="1">
    <location>
        <position position="224"/>
    </location>
    <ligand>
        <name>Mg(2+)</name>
        <dbReference type="ChEBI" id="CHEBI:18420"/>
        <label>5</label>
    </ligand>
</feature>
<dbReference type="Pfam" id="PF02769">
    <property type="entry name" value="AIRS_C"/>
    <property type="match status" value="1"/>
</dbReference>
<dbReference type="GO" id="GO:0009229">
    <property type="term" value="P:thiamine diphosphate biosynthetic process"/>
    <property type="evidence" value="ECO:0007669"/>
    <property type="project" value="UniProtKB-UniRule"/>
</dbReference>
<evidence type="ECO:0000256" key="2">
    <source>
        <dbReference type="SAM" id="MobiDB-lite"/>
    </source>
</evidence>
<comment type="similarity">
    <text evidence="1">Belongs to the thiamine-monophosphate kinase family.</text>
</comment>
<name>A0A967AXX0_9MICO</name>
<dbReference type="Proteomes" id="UP000744769">
    <property type="component" value="Unassembled WGS sequence"/>
</dbReference>
<comment type="catalytic activity">
    <reaction evidence="1">
        <text>thiamine phosphate + ATP = thiamine diphosphate + ADP</text>
        <dbReference type="Rhea" id="RHEA:15913"/>
        <dbReference type="ChEBI" id="CHEBI:30616"/>
        <dbReference type="ChEBI" id="CHEBI:37575"/>
        <dbReference type="ChEBI" id="CHEBI:58937"/>
        <dbReference type="ChEBI" id="CHEBI:456216"/>
        <dbReference type="EC" id="2.7.4.16"/>
    </reaction>
</comment>
<reference evidence="5" key="1">
    <citation type="submission" date="2020-03" db="EMBL/GenBank/DDBJ databases">
        <title>Draft sequencing of Calidifontibacter sp. DB0510.</title>
        <authorList>
            <person name="Kim D.-U."/>
        </authorList>
    </citation>
    <scope>NUCLEOTIDE SEQUENCE</scope>
    <source>
        <strain evidence="5">DB0510</strain>
    </source>
</reference>
<feature type="binding site" evidence="1">
    <location>
        <position position="46"/>
    </location>
    <ligand>
        <name>Mg(2+)</name>
        <dbReference type="ChEBI" id="CHEBI:18420"/>
        <label>4</label>
    </ligand>
</feature>
<feature type="binding site" evidence="1">
    <location>
        <position position="47"/>
    </location>
    <ligand>
        <name>Mg(2+)</name>
        <dbReference type="ChEBI" id="CHEBI:18420"/>
        <label>1</label>
    </ligand>
</feature>
<dbReference type="PANTHER" id="PTHR30270:SF0">
    <property type="entry name" value="THIAMINE-MONOPHOSPHATE KINASE"/>
    <property type="match status" value="1"/>
</dbReference>
<feature type="binding site" evidence="1">
    <location>
        <position position="77"/>
    </location>
    <ligand>
        <name>Mg(2+)</name>
        <dbReference type="ChEBI" id="CHEBI:18420"/>
        <label>3</label>
    </ligand>
</feature>
<feature type="binding site" evidence="1">
    <location>
        <position position="33"/>
    </location>
    <ligand>
        <name>Mg(2+)</name>
        <dbReference type="ChEBI" id="CHEBI:18420"/>
        <label>4</label>
    </ligand>
</feature>
<feature type="binding site" evidence="1">
    <location>
        <position position="125"/>
    </location>
    <ligand>
        <name>Mg(2+)</name>
        <dbReference type="ChEBI" id="CHEBI:18420"/>
        <label>1</label>
    </ligand>
</feature>
<feature type="binding site" evidence="1">
    <location>
        <begin position="124"/>
        <end position="125"/>
    </location>
    <ligand>
        <name>ATP</name>
        <dbReference type="ChEBI" id="CHEBI:30616"/>
    </ligand>
</feature>
<feature type="binding site" evidence="1">
    <location>
        <position position="77"/>
    </location>
    <ligand>
        <name>Mg(2+)</name>
        <dbReference type="ChEBI" id="CHEBI:18420"/>
        <label>2</label>
    </ligand>
</feature>
<comment type="caution">
    <text evidence="5">The sequence shown here is derived from an EMBL/GenBank/DDBJ whole genome shotgun (WGS) entry which is preliminary data.</text>
</comment>
<evidence type="ECO:0000313" key="5">
    <source>
        <dbReference type="EMBL" id="NHN54472.1"/>
    </source>
</evidence>
<dbReference type="InterPro" id="IPR036921">
    <property type="entry name" value="PurM-like_N_sf"/>
</dbReference>
<dbReference type="InterPro" id="IPR010918">
    <property type="entry name" value="PurM-like_C_dom"/>
</dbReference>
<feature type="binding site" evidence="1">
    <location>
        <position position="48"/>
    </location>
    <ligand>
        <name>Mg(2+)</name>
        <dbReference type="ChEBI" id="CHEBI:18420"/>
        <label>1</label>
    </ligand>
</feature>
<dbReference type="CDD" id="cd02194">
    <property type="entry name" value="ThiL"/>
    <property type="match status" value="1"/>
</dbReference>
<feature type="binding site" evidence="1">
    <location>
        <position position="223"/>
    </location>
    <ligand>
        <name>ATP</name>
        <dbReference type="ChEBI" id="CHEBI:30616"/>
    </ligand>
</feature>
<comment type="pathway">
    <text evidence="1">Cofactor biosynthesis; thiamine diphosphate biosynthesis; thiamine diphosphate from thiamine phosphate: step 1/1.</text>
</comment>
<dbReference type="NCBIfam" id="TIGR01379">
    <property type="entry name" value="thiL"/>
    <property type="match status" value="1"/>
</dbReference>
<dbReference type="SUPFAM" id="SSF56042">
    <property type="entry name" value="PurM C-terminal domain-like"/>
    <property type="match status" value="1"/>
</dbReference>
<keyword evidence="1" id="KW-0067">ATP-binding</keyword>
<dbReference type="PANTHER" id="PTHR30270">
    <property type="entry name" value="THIAMINE-MONOPHOSPHATE KINASE"/>
    <property type="match status" value="1"/>
</dbReference>
<dbReference type="Gene3D" id="3.90.650.10">
    <property type="entry name" value="PurM-like C-terminal domain"/>
    <property type="match status" value="1"/>
</dbReference>
<gene>
    <name evidence="1 5" type="primary">thiL</name>
    <name evidence="5" type="ORF">G9U51_01580</name>
</gene>
<keyword evidence="6" id="KW-1185">Reference proteome</keyword>
<proteinExistence type="inferred from homology"/>
<keyword evidence="1" id="KW-0784">Thiamine biosynthesis</keyword>
<comment type="miscellaneous">
    <text evidence="1">Reaction mechanism of ThiL seems to utilize a direct, inline transfer of the gamma-phosphate of ATP to TMP rather than a phosphorylated enzyme intermediate.</text>
</comment>
<comment type="caution">
    <text evidence="1">Lacks conserved residue(s) required for the propagation of feature annotation.</text>
</comment>
<keyword evidence="1 5" id="KW-0808">Transferase</keyword>
<dbReference type="HAMAP" id="MF_02128">
    <property type="entry name" value="TMP_kinase"/>
    <property type="match status" value="1"/>
</dbReference>
<dbReference type="EC" id="2.7.4.16" evidence="1"/>
<evidence type="ECO:0000259" key="3">
    <source>
        <dbReference type="Pfam" id="PF00586"/>
    </source>
</evidence>
<feature type="binding site" evidence="1">
    <location>
        <position position="221"/>
    </location>
    <ligand>
        <name>Mg(2+)</name>
        <dbReference type="ChEBI" id="CHEBI:18420"/>
        <label>3</label>
    </ligand>
</feature>
<keyword evidence="1" id="KW-0547">Nucleotide-binding</keyword>
<keyword evidence="1" id="KW-0479">Metal-binding</keyword>
<feature type="binding site" evidence="1">
    <location>
        <position position="55"/>
    </location>
    <ligand>
        <name>substrate</name>
    </ligand>
</feature>
<dbReference type="GO" id="GO:0005524">
    <property type="term" value="F:ATP binding"/>
    <property type="evidence" value="ECO:0007669"/>
    <property type="project" value="UniProtKB-UniRule"/>
</dbReference>
<accession>A0A967AXX0</accession>
<comment type="function">
    <text evidence="1">Catalyzes the ATP-dependent phosphorylation of thiamine-monophosphate (TMP) to form thiamine-pyrophosphate (TPP), the active form of vitamin B1.</text>
</comment>
<evidence type="ECO:0000256" key="1">
    <source>
        <dbReference type="HAMAP-Rule" id="MF_02128"/>
    </source>
</evidence>
<evidence type="ECO:0000313" key="6">
    <source>
        <dbReference type="Proteomes" id="UP000744769"/>
    </source>
</evidence>
<feature type="binding site" evidence="1">
    <location>
        <position position="48"/>
    </location>
    <ligand>
        <name>Mg(2+)</name>
        <dbReference type="ChEBI" id="CHEBI:18420"/>
        <label>2</label>
    </ligand>
</feature>